<keyword evidence="4 5" id="KW-0472">Membrane</keyword>
<evidence type="ECO:0000256" key="1">
    <source>
        <dbReference type="ARBA" id="ARBA00004141"/>
    </source>
</evidence>
<dbReference type="GO" id="GO:0022857">
    <property type="term" value="F:transmembrane transporter activity"/>
    <property type="evidence" value="ECO:0007669"/>
    <property type="project" value="InterPro"/>
</dbReference>
<evidence type="ECO:0000313" key="8">
    <source>
        <dbReference type="Proteomes" id="UP000758603"/>
    </source>
</evidence>
<dbReference type="Gene3D" id="1.20.1250.20">
    <property type="entry name" value="MFS general substrate transporter like domains"/>
    <property type="match status" value="1"/>
</dbReference>
<sequence length="553" mass="59264">MASIKSEKTVPIEPVLKSPESSDANPDRPELPAVRFWLLALSLCLGLLLSFMDSSIVATSLFAIGTEFQQMDTVNWVALAYTLCYLGFAVFFARLSDVIGRRNAFATAYLVFFAFSLGCGFAKTMNQLIACRAFQGIGGSGLYSITMIILLETTPAGTKQFLASMIGVVVAVGGVLGPVLGGVLTHYTSWRWVFWINGPIGFVSMVLFCLAWPKAEYLPNVERRTWKELDYPGSVLLIAAAVLVVFPFQDASSSALWDQAIFVVPLVVGLACWLGLVLWEVFIHRRWGDKMAAAFPMGLLRNRAYTSAVVNTLFLGFPFVMLVYAFPLRVQVVNGKSSLVAGVMMLPLLAASATGSVLAGIINKVKDRTVETLALSSCLVALGCGLLSTISGTLEVEAKALGFLVFVGLGFGLSAAGTTMVGNLQSSLRDHSPAQGIIAQIRILGGSLGIAASSAILGTTLRSQLASVVDPKLLNSLENATSQLTSVQLNAVRRAYSEAFNEDMRVCAIVASVSVVLAFGAWTKPSSRPTVQERGAQHLKNEIDRRTAAANEY</sequence>
<name>A0A9P8UY41_9PEZI</name>
<feature type="transmembrane region" description="Helical" evidence="5">
    <location>
        <begin position="304"/>
        <end position="326"/>
    </location>
</feature>
<feature type="transmembrane region" description="Helical" evidence="5">
    <location>
        <begin position="338"/>
        <end position="361"/>
    </location>
</feature>
<reference evidence="7" key="1">
    <citation type="journal article" date="2021" name="Nat. Commun.">
        <title>Genetic determinants of endophytism in the Arabidopsis root mycobiome.</title>
        <authorList>
            <person name="Mesny F."/>
            <person name="Miyauchi S."/>
            <person name="Thiergart T."/>
            <person name="Pickel B."/>
            <person name="Atanasova L."/>
            <person name="Karlsson M."/>
            <person name="Huettel B."/>
            <person name="Barry K.W."/>
            <person name="Haridas S."/>
            <person name="Chen C."/>
            <person name="Bauer D."/>
            <person name="Andreopoulos W."/>
            <person name="Pangilinan J."/>
            <person name="LaButti K."/>
            <person name="Riley R."/>
            <person name="Lipzen A."/>
            <person name="Clum A."/>
            <person name="Drula E."/>
            <person name="Henrissat B."/>
            <person name="Kohler A."/>
            <person name="Grigoriev I.V."/>
            <person name="Martin F.M."/>
            <person name="Hacquard S."/>
        </authorList>
    </citation>
    <scope>NUCLEOTIDE SEQUENCE</scope>
    <source>
        <strain evidence="7">MPI-SDFR-AT-0073</strain>
    </source>
</reference>
<dbReference type="OrthoDB" id="440553at2759"/>
<evidence type="ECO:0000256" key="2">
    <source>
        <dbReference type="ARBA" id="ARBA00022692"/>
    </source>
</evidence>
<dbReference type="RefSeq" id="XP_045964802.1">
    <property type="nucleotide sequence ID" value="XM_046106450.1"/>
</dbReference>
<comment type="caution">
    <text evidence="7">The sequence shown here is derived from an EMBL/GenBank/DDBJ whole genome shotgun (WGS) entry which is preliminary data.</text>
</comment>
<feature type="transmembrane region" description="Helical" evidence="5">
    <location>
        <begin position="76"/>
        <end position="93"/>
    </location>
</feature>
<feature type="transmembrane region" description="Helical" evidence="5">
    <location>
        <begin position="129"/>
        <end position="149"/>
    </location>
</feature>
<protein>
    <submittedName>
        <fullName evidence="7">Major facilitator superfamily transporter</fullName>
    </submittedName>
</protein>
<keyword evidence="3 5" id="KW-1133">Transmembrane helix</keyword>
<feature type="transmembrane region" description="Helical" evidence="5">
    <location>
        <begin position="373"/>
        <end position="394"/>
    </location>
</feature>
<feature type="transmembrane region" description="Helical" evidence="5">
    <location>
        <begin position="192"/>
        <end position="211"/>
    </location>
</feature>
<dbReference type="EMBL" id="JAGPXC010000001">
    <property type="protein sequence ID" value="KAH6660671.1"/>
    <property type="molecule type" value="Genomic_DNA"/>
</dbReference>
<evidence type="ECO:0000256" key="4">
    <source>
        <dbReference type="ARBA" id="ARBA00023136"/>
    </source>
</evidence>
<dbReference type="Pfam" id="PF07690">
    <property type="entry name" value="MFS_1"/>
    <property type="match status" value="1"/>
</dbReference>
<feature type="transmembrane region" description="Helical" evidence="5">
    <location>
        <begin position="260"/>
        <end position="283"/>
    </location>
</feature>
<feature type="domain" description="Major facilitator superfamily (MFS) profile" evidence="6">
    <location>
        <begin position="39"/>
        <end position="526"/>
    </location>
</feature>
<dbReference type="PRINTS" id="PR01036">
    <property type="entry name" value="TCRTETB"/>
</dbReference>
<dbReference type="Gene3D" id="1.20.1720.10">
    <property type="entry name" value="Multidrug resistance protein D"/>
    <property type="match status" value="1"/>
</dbReference>
<evidence type="ECO:0000256" key="3">
    <source>
        <dbReference type="ARBA" id="ARBA00022989"/>
    </source>
</evidence>
<evidence type="ECO:0000259" key="6">
    <source>
        <dbReference type="PROSITE" id="PS50850"/>
    </source>
</evidence>
<evidence type="ECO:0000256" key="5">
    <source>
        <dbReference type="SAM" id="Phobius"/>
    </source>
</evidence>
<dbReference type="InterPro" id="IPR036259">
    <property type="entry name" value="MFS_trans_sf"/>
</dbReference>
<feature type="transmembrane region" description="Helical" evidence="5">
    <location>
        <begin position="231"/>
        <end position="248"/>
    </location>
</feature>
<feature type="transmembrane region" description="Helical" evidence="5">
    <location>
        <begin position="36"/>
        <end position="64"/>
    </location>
</feature>
<dbReference type="GO" id="GO:0005886">
    <property type="term" value="C:plasma membrane"/>
    <property type="evidence" value="ECO:0007669"/>
    <property type="project" value="TreeGrafter"/>
</dbReference>
<feature type="transmembrane region" description="Helical" evidence="5">
    <location>
        <begin position="105"/>
        <end position="123"/>
    </location>
</feature>
<gene>
    <name evidence="7" type="ORF">BKA67DRAFT_653834</name>
</gene>
<dbReference type="PROSITE" id="PS50850">
    <property type="entry name" value="MFS"/>
    <property type="match status" value="1"/>
</dbReference>
<evidence type="ECO:0000313" key="7">
    <source>
        <dbReference type="EMBL" id="KAH6660671.1"/>
    </source>
</evidence>
<proteinExistence type="predicted"/>
<dbReference type="InterPro" id="IPR020846">
    <property type="entry name" value="MFS_dom"/>
</dbReference>
<dbReference type="PANTHER" id="PTHR23501:SF43">
    <property type="entry name" value="MULTIDRUG TRANSPORTER, PUTATIVE (AFU_ORTHOLOGUE AFUA_6G03040)-RELATED"/>
    <property type="match status" value="1"/>
</dbReference>
<dbReference type="InterPro" id="IPR011701">
    <property type="entry name" value="MFS"/>
</dbReference>
<keyword evidence="2 5" id="KW-0812">Transmembrane</keyword>
<dbReference type="AlphaFoldDB" id="A0A9P8UY41"/>
<accession>A0A9P8UY41</accession>
<dbReference type="GeneID" id="70135341"/>
<dbReference type="SUPFAM" id="SSF103473">
    <property type="entry name" value="MFS general substrate transporter"/>
    <property type="match status" value="1"/>
</dbReference>
<feature type="transmembrane region" description="Helical" evidence="5">
    <location>
        <begin position="400"/>
        <end position="421"/>
    </location>
</feature>
<feature type="transmembrane region" description="Helical" evidence="5">
    <location>
        <begin position="161"/>
        <end position="180"/>
    </location>
</feature>
<keyword evidence="8" id="KW-1185">Reference proteome</keyword>
<dbReference type="Proteomes" id="UP000758603">
    <property type="component" value="Unassembled WGS sequence"/>
</dbReference>
<dbReference type="PANTHER" id="PTHR23501">
    <property type="entry name" value="MAJOR FACILITATOR SUPERFAMILY"/>
    <property type="match status" value="1"/>
</dbReference>
<organism evidence="7 8">
    <name type="scientific">Truncatella angustata</name>
    <dbReference type="NCBI Taxonomy" id="152316"/>
    <lineage>
        <taxon>Eukaryota</taxon>
        <taxon>Fungi</taxon>
        <taxon>Dikarya</taxon>
        <taxon>Ascomycota</taxon>
        <taxon>Pezizomycotina</taxon>
        <taxon>Sordariomycetes</taxon>
        <taxon>Xylariomycetidae</taxon>
        <taxon>Amphisphaeriales</taxon>
        <taxon>Sporocadaceae</taxon>
        <taxon>Truncatella</taxon>
    </lineage>
</organism>
<comment type="subcellular location">
    <subcellularLocation>
        <location evidence="1">Membrane</location>
        <topology evidence="1">Multi-pass membrane protein</topology>
    </subcellularLocation>
</comment>